<dbReference type="Gene3D" id="1.20.1250.20">
    <property type="entry name" value="MFS general substrate transporter like domains"/>
    <property type="match status" value="2"/>
</dbReference>
<proteinExistence type="predicted"/>
<dbReference type="Pfam" id="PF07690">
    <property type="entry name" value="MFS_1"/>
    <property type="match status" value="2"/>
</dbReference>
<feature type="transmembrane region" description="Helical" evidence="2">
    <location>
        <begin position="533"/>
        <end position="554"/>
    </location>
</feature>
<feature type="region of interest" description="Disordered" evidence="1">
    <location>
        <begin position="209"/>
        <end position="256"/>
    </location>
</feature>
<dbReference type="GeneID" id="110987182"/>
<dbReference type="OrthoDB" id="5667at2759"/>
<feature type="compositionally biased region" description="Polar residues" evidence="1">
    <location>
        <begin position="1"/>
        <end position="10"/>
    </location>
</feature>
<evidence type="ECO:0000256" key="2">
    <source>
        <dbReference type="SAM" id="Phobius"/>
    </source>
</evidence>
<evidence type="ECO:0000256" key="1">
    <source>
        <dbReference type="SAM" id="MobiDB-lite"/>
    </source>
</evidence>
<name>A0A8B7ZK07_ACAPL</name>
<feature type="transmembrane region" description="Helical" evidence="2">
    <location>
        <begin position="181"/>
        <end position="202"/>
    </location>
</feature>
<feature type="region of interest" description="Disordered" evidence="1">
    <location>
        <begin position="280"/>
        <end position="301"/>
    </location>
</feature>
<keyword evidence="2" id="KW-1133">Transmembrane helix</keyword>
<dbReference type="InterPro" id="IPR050327">
    <property type="entry name" value="Proton-linked_MCT"/>
</dbReference>
<keyword evidence="2" id="KW-0812">Transmembrane</keyword>
<protein>
    <submittedName>
        <fullName evidence="4">Monocarboxylate transporter 14-like</fullName>
    </submittedName>
</protein>
<keyword evidence="3" id="KW-1185">Reference proteome</keyword>
<dbReference type="Proteomes" id="UP000694845">
    <property type="component" value="Unplaced"/>
</dbReference>
<dbReference type="AlphaFoldDB" id="A0A8B7ZK07"/>
<dbReference type="InterPro" id="IPR036259">
    <property type="entry name" value="MFS_trans_sf"/>
</dbReference>
<feature type="transmembrane region" description="Helical" evidence="2">
    <location>
        <begin position="115"/>
        <end position="135"/>
    </location>
</feature>
<dbReference type="RefSeq" id="XP_022105367.1">
    <property type="nucleotide sequence ID" value="XM_022249675.1"/>
</dbReference>
<feature type="region of interest" description="Disordered" evidence="1">
    <location>
        <begin position="710"/>
        <end position="736"/>
    </location>
</feature>
<accession>A0A8B7ZK07</accession>
<feature type="transmembrane region" description="Helical" evidence="2">
    <location>
        <begin position="414"/>
        <end position="434"/>
    </location>
</feature>
<reference evidence="4" key="1">
    <citation type="submission" date="2025-08" db="UniProtKB">
        <authorList>
            <consortium name="RefSeq"/>
        </authorList>
    </citation>
    <scope>IDENTIFICATION</scope>
</reference>
<dbReference type="PANTHER" id="PTHR11360">
    <property type="entry name" value="MONOCARBOXYLATE TRANSPORTER"/>
    <property type="match status" value="1"/>
</dbReference>
<evidence type="ECO:0000313" key="3">
    <source>
        <dbReference type="Proteomes" id="UP000694845"/>
    </source>
</evidence>
<evidence type="ECO:0000313" key="4">
    <source>
        <dbReference type="RefSeq" id="XP_022105367.1"/>
    </source>
</evidence>
<feature type="transmembrane region" description="Helical" evidence="2">
    <location>
        <begin position="147"/>
        <end position="169"/>
    </location>
</feature>
<dbReference type="InterPro" id="IPR011701">
    <property type="entry name" value="MFS"/>
</dbReference>
<feature type="transmembrane region" description="Helical" evidence="2">
    <location>
        <begin position="92"/>
        <end position="109"/>
    </location>
</feature>
<dbReference type="SUPFAM" id="SSF103473">
    <property type="entry name" value="MFS general substrate transporter"/>
    <property type="match status" value="1"/>
</dbReference>
<feature type="region of interest" description="Disordered" evidence="1">
    <location>
        <begin position="610"/>
        <end position="643"/>
    </location>
</feature>
<dbReference type="OMA" id="CSESMDP"/>
<feature type="compositionally biased region" description="Basic and acidic residues" evidence="1">
    <location>
        <begin position="716"/>
        <end position="736"/>
    </location>
</feature>
<keyword evidence="2" id="KW-0472">Membrane</keyword>
<feature type="transmembrane region" description="Helical" evidence="2">
    <location>
        <begin position="375"/>
        <end position="394"/>
    </location>
</feature>
<dbReference type="PANTHER" id="PTHR11360:SF284">
    <property type="entry name" value="EG:103B4.3 PROTEIN-RELATED"/>
    <property type="match status" value="1"/>
</dbReference>
<feature type="transmembrane region" description="Helical" evidence="2">
    <location>
        <begin position="42"/>
        <end position="71"/>
    </location>
</feature>
<feature type="transmembrane region" description="Helical" evidence="2">
    <location>
        <begin position="500"/>
        <end position="521"/>
    </location>
</feature>
<feature type="transmembrane region" description="Helical" evidence="2">
    <location>
        <begin position="441"/>
        <end position="462"/>
    </location>
</feature>
<gene>
    <name evidence="4" type="primary">LOC110987182</name>
</gene>
<organism evidence="3 4">
    <name type="scientific">Acanthaster planci</name>
    <name type="common">Crown-of-thorns starfish</name>
    <dbReference type="NCBI Taxonomy" id="133434"/>
    <lineage>
        <taxon>Eukaryota</taxon>
        <taxon>Metazoa</taxon>
        <taxon>Echinodermata</taxon>
        <taxon>Eleutherozoa</taxon>
        <taxon>Asterozoa</taxon>
        <taxon>Asteroidea</taxon>
        <taxon>Valvatacea</taxon>
        <taxon>Valvatida</taxon>
        <taxon>Acanthasteridae</taxon>
        <taxon>Acanthaster</taxon>
    </lineage>
</organism>
<feature type="transmembrane region" description="Helical" evidence="2">
    <location>
        <begin position="468"/>
        <end position="488"/>
    </location>
</feature>
<dbReference type="KEGG" id="aplc:110987182"/>
<sequence length="736" mass="80531">MTDGTVSTEATPKHELPSSRARSVSALKSEQPLGPEPPDSGWAWMVLLGTFFVTFSSIGYLVALSVFFLSWKNEFESPFVGALFTKFSARTVVMVGSLISATGILLTSFGTSIPFLIGTTGILAAIGFSFQLNANFVILRQYFKKRFAFVVGLTQGGYSASQIALPPFFTWLINEYGWRGALLIITGISLNALAAGTLMRPVRHKIIKKKEKQPQESSLSNTEKEKQPQSSSASNVNGGGLSSGIGENPETGICDDDVKDCKHAVNDDLRALRMTSTHDNARLVQEDVNATSPQPDESETEYDDWSDFEEEFPVMVNSLADPFIIMVTDDHISRVTVPITQAKPDSPWGYVRMYVKRTVTFLLDTYGLRRLAHNLCYILLCGAAFTMAYGWAAMNVHLVPRSESVGIESEASSLFLSIVGTVGLVSRPIIGVLVDQRYVSAPLSFAAGMLVLTVAISLVPLFTTFGPLAAVSVMLGLGSGVSGSLVMITLQKLIRPAEAAAATGIALCVWGIGEIAGGFFSGFLFDVTESYDYSFYCSGAASFTSSILCVAIYFRLRARRRRHRAKQSPAVALENPGFTVFTEQNNSNIESPRETASVSAVHDHEAINPLYSLEQDEEQDQTTAVSNEEDTSRGPKKSNLPMKRWFSRLGSKEDYRVEMSHISKSDSGAEVDDANQGAEKVASELELEINDDEPAFGRLEHMNFENPAFEDEEELPKDMAESKKVAFENPIFREDN</sequence>
<feature type="region of interest" description="Disordered" evidence="1">
    <location>
        <begin position="1"/>
        <end position="36"/>
    </location>
</feature>
<dbReference type="GO" id="GO:0008028">
    <property type="term" value="F:monocarboxylic acid transmembrane transporter activity"/>
    <property type="evidence" value="ECO:0007669"/>
    <property type="project" value="TreeGrafter"/>
</dbReference>